<evidence type="ECO:0000313" key="1">
    <source>
        <dbReference type="EMBL" id="MBB3191349.1"/>
    </source>
</evidence>
<comment type="caution">
    <text evidence="1">The sequence shown here is derived from an EMBL/GenBank/DDBJ whole genome shotgun (WGS) entry which is preliminary data.</text>
</comment>
<keyword evidence="2" id="KW-1185">Reference proteome</keyword>
<proteinExistence type="predicted"/>
<gene>
    <name evidence="1" type="ORF">FHR94_002608</name>
</gene>
<protein>
    <submittedName>
        <fullName evidence="1">Uncharacterized protein</fullName>
    </submittedName>
</protein>
<dbReference type="EMBL" id="JACHXP010000013">
    <property type="protein sequence ID" value="MBB3191349.1"/>
    <property type="molecule type" value="Genomic_DNA"/>
</dbReference>
<sequence>MRYTPSTGLFDVSCSAAWELGRLLALASKSVSVSLYKWKRTVTQHWLKQRHRGFHDHPLGDTGRSSELPPPPDEVLGWFSGLGLLEQIPFNYLVPDEALLPMESIRFFRVDSLWMECLFDGAFSIGRVIGQDLEVEKQLEHRFFRYRYSTTGLSGVLIRSELVAGWPGLHVDAHDSAASQTGKPPLRRELYSSNVLCCLFEGDLKAVDIYLKPETLHFGLDASMKKAGEFARKLRAADGSSVGNNDKTIDPVPRRENAGRVIDIAGLSVKLKEAQNLNRSLTSDMFALEMIEGSVKVRFTPAPEVSS</sequence>
<evidence type="ECO:0000313" key="2">
    <source>
        <dbReference type="Proteomes" id="UP000547614"/>
    </source>
</evidence>
<accession>A0A839VD90</accession>
<dbReference type="AlphaFoldDB" id="A0A839VD90"/>
<name>A0A839VD90_9GAMM</name>
<dbReference type="Proteomes" id="UP000547614">
    <property type="component" value="Unassembled WGS sequence"/>
</dbReference>
<reference evidence="1 2" key="1">
    <citation type="submission" date="2020-08" db="EMBL/GenBank/DDBJ databases">
        <title>Genomic Encyclopedia of Type Strains, Phase III (KMG-III): the genomes of soil and plant-associated and newly described type strains.</title>
        <authorList>
            <person name="Whitman W."/>
        </authorList>
    </citation>
    <scope>NUCLEOTIDE SEQUENCE [LARGE SCALE GENOMIC DNA]</scope>
    <source>
        <strain evidence="1 2">CECT 7282</strain>
    </source>
</reference>
<organism evidence="1 2">
    <name type="scientific">Halomonas cerina</name>
    <dbReference type="NCBI Taxonomy" id="447424"/>
    <lineage>
        <taxon>Bacteria</taxon>
        <taxon>Pseudomonadati</taxon>
        <taxon>Pseudomonadota</taxon>
        <taxon>Gammaproteobacteria</taxon>
        <taxon>Oceanospirillales</taxon>
        <taxon>Halomonadaceae</taxon>
        <taxon>Halomonas</taxon>
    </lineage>
</organism>